<sequence>MRFEAFVELDKRFEGCKKTSRLAGAE</sequence>
<evidence type="ECO:0000313" key="2">
    <source>
        <dbReference type="Proteomes" id="UP000004848"/>
    </source>
</evidence>
<gene>
    <name evidence="1" type="ORF">SIAM614_21145</name>
</gene>
<dbReference type="EMBL" id="AAUW01000016">
    <property type="protein sequence ID" value="EAV42236.1"/>
    <property type="molecule type" value="Genomic_DNA"/>
</dbReference>
<name>A0NYP0_ROSAI</name>
<comment type="caution">
    <text evidence="1">The sequence shown here is derived from an EMBL/GenBank/DDBJ whole genome shotgun (WGS) entry which is preliminary data.</text>
</comment>
<proteinExistence type="predicted"/>
<dbReference type="AlphaFoldDB" id="A0NYP0"/>
<protein>
    <submittedName>
        <fullName evidence="1">Uncharacterized protein</fullName>
    </submittedName>
</protein>
<accession>A0NYP0</accession>
<organism evidence="1 2">
    <name type="scientific">Roseibium aggregatum (strain ATCC 25650 / DSM 13394 / JCM 20685 / NBRC 16684 / NCIMB 2208 / IAM 12614 / B1)</name>
    <name type="common">Stappia aggregata</name>
    <dbReference type="NCBI Taxonomy" id="384765"/>
    <lineage>
        <taxon>Bacteria</taxon>
        <taxon>Pseudomonadati</taxon>
        <taxon>Pseudomonadota</taxon>
        <taxon>Alphaproteobacteria</taxon>
        <taxon>Hyphomicrobiales</taxon>
        <taxon>Stappiaceae</taxon>
        <taxon>Roseibium</taxon>
    </lineage>
</organism>
<dbReference type="Proteomes" id="UP000004848">
    <property type="component" value="Unassembled WGS sequence"/>
</dbReference>
<reference evidence="1 2" key="1">
    <citation type="submission" date="2006-05" db="EMBL/GenBank/DDBJ databases">
        <authorList>
            <person name="King G."/>
            <person name="Ferriera S."/>
            <person name="Johnson J."/>
            <person name="Kravitz S."/>
            <person name="Beeson K."/>
            <person name="Sutton G."/>
            <person name="Rogers Y.-H."/>
            <person name="Friedman R."/>
            <person name="Frazier M."/>
            <person name="Venter J.C."/>
        </authorList>
    </citation>
    <scope>NUCLEOTIDE SEQUENCE [LARGE SCALE GENOMIC DNA]</scope>
    <source>
        <strain evidence="2">ATCC 25650 / DSM 13394 / JCM 20685 / NBRC 16684 / NCIMB 2208 / IAM 12614 / B1</strain>
    </source>
</reference>
<evidence type="ECO:0000313" key="1">
    <source>
        <dbReference type="EMBL" id="EAV42236.1"/>
    </source>
</evidence>